<evidence type="ECO:0000313" key="3">
    <source>
        <dbReference type="EMBL" id="CAH8389438.1"/>
    </source>
</evidence>
<feature type="non-terminal residue" evidence="3">
    <location>
        <position position="239"/>
    </location>
</feature>
<keyword evidence="4" id="KW-1185">Reference proteome</keyword>
<keyword evidence="2" id="KW-0808">Transferase</keyword>
<proteinExistence type="inferred from homology"/>
<name>A0ABC8LZW8_ERUVS</name>
<comment type="caution">
    <text evidence="3">The sequence shown here is derived from an EMBL/GenBank/DDBJ whole genome shotgun (WGS) entry which is preliminary data.</text>
</comment>
<protein>
    <submittedName>
        <fullName evidence="3">Uncharacterized protein</fullName>
    </submittedName>
</protein>
<dbReference type="Proteomes" id="UP001642260">
    <property type="component" value="Unassembled WGS sequence"/>
</dbReference>
<dbReference type="AlphaFoldDB" id="A0ABC8LZW8"/>
<gene>
    <name evidence="3" type="ORF">ERUC_LOCUS41921</name>
</gene>
<dbReference type="EMBL" id="CAKOAT010833710">
    <property type="protein sequence ID" value="CAH8389438.1"/>
    <property type="molecule type" value="Genomic_DNA"/>
</dbReference>
<evidence type="ECO:0000313" key="4">
    <source>
        <dbReference type="Proteomes" id="UP001642260"/>
    </source>
</evidence>
<sequence length="239" mass="27443">MASQTSQQFHPHLHFVLFPFMAQGHMIPMVDIARLLAQRGVTITIVTTPHNASRFKNVLNRAIQSGLPINLLQVKFPSQEPQGHDNVDLLDSSRPLTSFFKEINMLEEPVEKLLKEIQPRPNCIIGDMCLPFTNRIAKNFGIPKIIFHGMGCFNLLCLHIMRQNLEFWESIESHKEYFPIPNFPDRVEFTKAQLPLVATSDEGWKEFLDGMIEGDNTSYGVIVNTFEELEPAYVRDYKK</sequence>
<reference evidence="3 4" key="1">
    <citation type="submission" date="2022-03" db="EMBL/GenBank/DDBJ databases">
        <authorList>
            <person name="Macdonald S."/>
            <person name="Ahmed S."/>
            <person name="Newling K."/>
        </authorList>
    </citation>
    <scope>NUCLEOTIDE SEQUENCE [LARGE SCALE GENOMIC DNA]</scope>
</reference>
<evidence type="ECO:0000256" key="2">
    <source>
        <dbReference type="ARBA" id="ARBA00022676"/>
    </source>
</evidence>
<dbReference type="PANTHER" id="PTHR48047">
    <property type="entry name" value="GLYCOSYLTRANSFERASE"/>
    <property type="match status" value="1"/>
</dbReference>
<accession>A0ABC8LZW8</accession>
<dbReference type="PANTHER" id="PTHR48047:SF88">
    <property type="entry name" value="UDP-GLYCOSYLTRANSFERASE 73C1"/>
    <property type="match status" value="1"/>
</dbReference>
<dbReference type="GO" id="GO:0016757">
    <property type="term" value="F:glycosyltransferase activity"/>
    <property type="evidence" value="ECO:0007669"/>
    <property type="project" value="UniProtKB-KW"/>
</dbReference>
<keyword evidence="2" id="KW-0328">Glycosyltransferase</keyword>
<comment type="similarity">
    <text evidence="1">Belongs to the UDP-glycosyltransferase family.</text>
</comment>
<dbReference type="Gene3D" id="3.40.50.2000">
    <property type="entry name" value="Glycogen Phosphorylase B"/>
    <property type="match status" value="1"/>
</dbReference>
<evidence type="ECO:0000256" key="1">
    <source>
        <dbReference type="ARBA" id="ARBA00009995"/>
    </source>
</evidence>
<dbReference type="SUPFAM" id="SSF53756">
    <property type="entry name" value="UDP-Glycosyltransferase/glycogen phosphorylase"/>
    <property type="match status" value="1"/>
</dbReference>
<organism evidence="3 4">
    <name type="scientific">Eruca vesicaria subsp. sativa</name>
    <name type="common">Garden rocket</name>
    <name type="synonym">Eruca sativa</name>
    <dbReference type="NCBI Taxonomy" id="29727"/>
    <lineage>
        <taxon>Eukaryota</taxon>
        <taxon>Viridiplantae</taxon>
        <taxon>Streptophyta</taxon>
        <taxon>Embryophyta</taxon>
        <taxon>Tracheophyta</taxon>
        <taxon>Spermatophyta</taxon>
        <taxon>Magnoliopsida</taxon>
        <taxon>eudicotyledons</taxon>
        <taxon>Gunneridae</taxon>
        <taxon>Pentapetalae</taxon>
        <taxon>rosids</taxon>
        <taxon>malvids</taxon>
        <taxon>Brassicales</taxon>
        <taxon>Brassicaceae</taxon>
        <taxon>Brassiceae</taxon>
        <taxon>Eruca</taxon>
    </lineage>
</organism>